<proteinExistence type="predicted"/>
<keyword evidence="2" id="KW-1185">Reference proteome</keyword>
<gene>
    <name evidence="1" type="ORF">BDR25DRAFT_393633</name>
</gene>
<dbReference type="EMBL" id="MU003506">
    <property type="protein sequence ID" value="KAF2471049.1"/>
    <property type="molecule type" value="Genomic_DNA"/>
</dbReference>
<dbReference type="Proteomes" id="UP000799755">
    <property type="component" value="Unassembled WGS sequence"/>
</dbReference>
<accession>A0ACB6QVH9</accession>
<evidence type="ECO:0000313" key="2">
    <source>
        <dbReference type="Proteomes" id="UP000799755"/>
    </source>
</evidence>
<comment type="caution">
    <text evidence="1">The sequence shown here is derived from an EMBL/GenBank/DDBJ whole genome shotgun (WGS) entry which is preliminary data.</text>
</comment>
<evidence type="ECO:0000313" key="1">
    <source>
        <dbReference type="EMBL" id="KAF2471049.1"/>
    </source>
</evidence>
<protein>
    <submittedName>
        <fullName evidence="1">Uncharacterized protein</fullName>
    </submittedName>
</protein>
<organism evidence="1 2">
    <name type="scientific">Lindgomyces ingoldianus</name>
    <dbReference type="NCBI Taxonomy" id="673940"/>
    <lineage>
        <taxon>Eukaryota</taxon>
        <taxon>Fungi</taxon>
        <taxon>Dikarya</taxon>
        <taxon>Ascomycota</taxon>
        <taxon>Pezizomycotina</taxon>
        <taxon>Dothideomycetes</taxon>
        <taxon>Pleosporomycetidae</taxon>
        <taxon>Pleosporales</taxon>
        <taxon>Lindgomycetaceae</taxon>
        <taxon>Lindgomyces</taxon>
    </lineage>
</organism>
<reference evidence="1" key="1">
    <citation type="journal article" date="2020" name="Stud. Mycol.">
        <title>101 Dothideomycetes genomes: a test case for predicting lifestyles and emergence of pathogens.</title>
        <authorList>
            <person name="Haridas S."/>
            <person name="Albert R."/>
            <person name="Binder M."/>
            <person name="Bloem J."/>
            <person name="Labutti K."/>
            <person name="Salamov A."/>
            <person name="Andreopoulos B."/>
            <person name="Baker S."/>
            <person name="Barry K."/>
            <person name="Bills G."/>
            <person name="Bluhm B."/>
            <person name="Cannon C."/>
            <person name="Castanera R."/>
            <person name="Culley D."/>
            <person name="Daum C."/>
            <person name="Ezra D."/>
            <person name="Gonzalez J."/>
            <person name="Henrissat B."/>
            <person name="Kuo A."/>
            <person name="Liang C."/>
            <person name="Lipzen A."/>
            <person name="Lutzoni F."/>
            <person name="Magnuson J."/>
            <person name="Mondo S."/>
            <person name="Nolan M."/>
            <person name="Ohm R."/>
            <person name="Pangilinan J."/>
            <person name="Park H.-J."/>
            <person name="Ramirez L."/>
            <person name="Alfaro M."/>
            <person name="Sun H."/>
            <person name="Tritt A."/>
            <person name="Yoshinaga Y."/>
            <person name="Zwiers L.-H."/>
            <person name="Turgeon B."/>
            <person name="Goodwin S."/>
            <person name="Spatafora J."/>
            <person name="Crous P."/>
            <person name="Grigoriev I."/>
        </authorList>
    </citation>
    <scope>NUCLEOTIDE SEQUENCE</scope>
    <source>
        <strain evidence="1">ATCC 200398</strain>
    </source>
</reference>
<sequence length="876" mass="97035">MVDIPSTAADTASAVLALSKAAWKLGSSLSKLDQDTKTADTTIQNLAGEVKLLGNECDLVYAELEEVVIKRETRSPPPDDVDGRIWNCLATHVEETSRTIQELELLVKSIRGKETSFMGQAQRQRKLDKSKAQVASIRTRICRHTDNLHITLLLINTVLTHIAPRRANRGLVKELDKLHAMIEKLQRSSEANPQSRTSQTEATLMQCAREVIVNGTAMYEASLAAQPFGRSQGAANGSIRVAEWVNTLDSIRLDQRRSDPSEMVSGVPPIFSGGRAHRDRTSATSVQHAEQHEAIDTVGDDSDDDLDTDLAKAALDTGTKAFEAQEWEEADSLLQEALRVLQQLSDQQRSFCDLFGLQYKLAVCAYHIQEPAVAEEALVSLAQQSVSSDEQRGYTYNAAHLLSQLYIRMGQIDHARSECETALQGRRRLLGKQSDAALESTALAAHIYVLLNNRARAKSYLAMIPEARRDAVLKTVEESLDTMVEHLDALSIRTRPISEDLNLAVQRIENRFSASSLLPPIESGGHGSVFAMISPSLAASPLQPHQPIPSYTASVEDLPPVAMPPLPSVKERSGSRADEEHHPASQEPLGNAARSPGETRDVNEASDSKTLSRKEILDRIGCQPRDRIEDAVCDGDHSAFASLLNRKKDFWWSKWRKHARPERITALHFAALFGEIDMAQCLLGSGYNINEIPYGYTTSLHPLKFAIGARQVDMVEFLIAKGAKPTEPDSWSTLAGQLMNRSWLMKTMSEAEKEYVPTQIIAILRTLLRHGWNVNEPFETSGGTVFHQAVTFWTGSYSWDLNLRVTIASFLCERGADPFQTNKEGKTPYDLALTSGHNNLLLVLGRGSEKRVPEREPEELFELSGEPIRSRKHIPS</sequence>
<name>A0ACB6QVH9_9PLEO</name>